<evidence type="ECO:0000256" key="4">
    <source>
        <dbReference type="ARBA" id="ARBA00023163"/>
    </source>
</evidence>
<feature type="domain" description="Response regulatory" evidence="7">
    <location>
        <begin position="3"/>
        <end position="119"/>
    </location>
</feature>
<keyword evidence="3" id="KW-0238">DNA-binding</keyword>
<sequence>MKNVLIADDHAIVRLGMKQIICSLPGAMIVTDAKTFDEAISLIEAQAFDLLILDINMPGGNNLQMIYAVKLRQPGIRILVFSAYDEILHALNYIKAGADGYIEKNSPDEEFKTAINAVLTGEKYISKAVREQLIGKFTGQQEHHTNPFTVLSPREIEVMNLLAKGLPLIKIAEILHLQLTTVSTYKTRIFEKVGVTNVIALMEKAQMHQVTTPH</sequence>
<feature type="domain" description="HTH luxR-type" evidence="6">
    <location>
        <begin position="144"/>
        <end position="209"/>
    </location>
</feature>
<dbReference type="PANTHER" id="PTHR43214">
    <property type="entry name" value="TWO-COMPONENT RESPONSE REGULATOR"/>
    <property type="match status" value="1"/>
</dbReference>
<evidence type="ECO:0000313" key="8">
    <source>
        <dbReference type="EMBL" id="MBS0028326.1"/>
    </source>
</evidence>
<dbReference type="EMBL" id="JAGTXB010000005">
    <property type="protein sequence ID" value="MBS0028326.1"/>
    <property type="molecule type" value="Genomic_DNA"/>
</dbReference>
<dbReference type="InterPro" id="IPR039420">
    <property type="entry name" value="WalR-like"/>
</dbReference>
<name>A0ABS5IZW1_9BACT</name>
<dbReference type="PRINTS" id="PR00038">
    <property type="entry name" value="HTHLUXR"/>
</dbReference>
<dbReference type="InterPro" id="IPR058245">
    <property type="entry name" value="NreC/VraR/RcsB-like_REC"/>
</dbReference>
<dbReference type="SMART" id="SM00448">
    <property type="entry name" value="REC"/>
    <property type="match status" value="1"/>
</dbReference>
<dbReference type="InterPro" id="IPR011006">
    <property type="entry name" value="CheY-like_superfamily"/>
</dbReference>
<proteinExistence type="predicted"/>
<dbReference type="Pfam" id="PF00072">
    <property type="entry name" value="Response_reg"/>
    <property type="match status" value="1"/>
</dbReference>
<organism evidence="8 9">
    <name type="scientific">Chitinophaga hostae</name>
    <dbReference type="NCBI Taxonomy" id="2831022"/>
    <lineage>
        <taxon>Bacteria</taxon>
        <taxon>Pseudomonadati</taxon>
        <taxon>Bacteroidota</taxon>
        <taxon>Chitinophagia</taxon>
        <taxon>Chitinophagales</taxon>
        <taxon>Chitinophagaceae</taxon>
        <taxon>Chitinophaga</taxon>
    </lineage>
</organism>
<dbReference type="PANTHER" id="PTHR43214:SF41">
    <property type="entry name" value="NITRATE_NITRITE RESPONSE REGULATOR PROTEIN NARP"/>
    <property type="match status" value="1"/>
</dbReference>
<keyword evidence="4" id="KW-0804">Transcription</keyword>
<dbReference type="PROSITE" id="PS50043">
    <property type="entry name" value="HTH_LUXR_2"/>
    <property type="match status" value="1"/>
</dbReference>
<evidence type="ECO:0000259" key="6">
    <source>
        <dbReference type="PROSITE" id="PS50043"/>
    </source>
</evidence>
<evidence type="ECO:0000256" key="2">
    <source>
        <dbReference type="ARBA" id="ARBA00023015"/>
    </source>
</evidence>
<evidence type="ECO:0000259" key="7">
    <source>
        <dbReference type="PROSITE" id="PS50110"/>
    </source>
</evidence>
<protein>
    <submittedName>
        <fullName evidence="8">Response regulator transcription factor</fullName>
    </submittedName>
</protein>
<dbReference type="SUPFAM" id="SSF52172">
    <property type="entry name" value="CheY-like"/>
    <property type="match status" value="1"/>
</dbReference>
<evidence type="ECO:0000256" key="3">
    <source>
        <dbReference type="ARBA" id="ARBA00023125"/>
    </source>
</evidence>
<keyword evidence="9" id="KW-1185">Reference proteome</keyword>
<dbReference type="PROSITE" id="PS50110">
    <property type="entry name" value="RESPONSE_REGULATORY"/>
    <property type="match status" value="1"/>
</dbReference>
<keyword evidence="1 5" id="KW-0597">Phosphoprotein</keyword>
<accession>A0ABS5IZW1</accession>
<evidence type="ECO:0000313" key="9">
    <source>
        <dbReference type="Proteomes" id="UP000676386"/>
    </source>
</evidence>
<reference evidence="8 9" key="1">
    <citation type="submission" date="2021-04" db="EMBL/GenBank/DDBJ databases">
        <title>Chitinophaga sp. nov., isolated from the rhizosphere soil.</title>
        <authorList>
            <person name="He S."/>
        </authorList>
    </citation>
    <scope>NUCLEOTIDE SEQUENCE [LARGE SCALE GENOMIC DNA]</scope>
    <source>
        <strain evidence="8 9">2R12</strain>
    </source>
</reference>
<keyword evidence="2" id="KW-0805">Transcription regulation</keyword>
<dbReference type="InterPro" id="IPR001789">
    <property type="entry name" value="Sig_transdc_resp-reg_receiver"/>
</dbReference>
<comment type="caution">
    <text evidence="8">The sequence shown here is derived from an EMBL/GenBank/DDBJ whole genome shotgun (WGS) entry which is preliminary data.</text>
</comment>
<dbReference type="SUPFAM" id="SSF46894">
    <property type="entry name" value="C-terminal effector domain of the bipartite response regulators"/>
    <property type="match status" value="1"/>
</dbReference>
<dbReference type="InterPro" id="IPR016032">
    <property type="entry name" value="Sig_transdc_resp-reg_C-effctor"/>
</dbReference>
<dbReference type="Pfam" id="PF00196">
    <property type="entry name" value="GerE"/>
    <property type="match status" value="1"/>
</dbReference>
<dbReference type="Gene3D" id="3.40.50.2300">
    <property type="match status" value="1"/>
</dbReference>
<dbReference type="InterPro" id="IPR000792">
    <property type="entry name" value="Tscrpt_reg_LuxR_C"/>
</dbReference>
<dbReference type="CDD" id="cd17535">
    <property type="entry name" value="REC_NarL-like"/>
    <property type="match status" value="1"/>
</dbReference>
<feature type="modified residue" description="4-aspartylphosphate" evidence="5">
    <location>
        <position position="54"/>
    </location>
</feature>
<dbReference type="RefSeq" id="WP_211973427.1">
    <property type="nucleotide sequence ID" value="NZ_CBFHAM010000007.1"/>
</dbReference>
<dbReference type="SMART" id="SM00421">
    <property type="entry name" value="HTH_LUXR"/>
    <property type="match status" value="1"/>
</dbReference>
<evidence type="ECO:0000256" key="1">
    <source>
        <dbReference type="ARBA" id="ARBA00022553"/>
    </source>
</evidence>
<dbReference type="CDD" id="cd06170">
    <property type="entry name" value="LuxR_C_like"/>
    <property type="match status" value="1"/>
</dbReference>
<dbReference type="Proteomes" id="UP000676386">
    <property type="component" value="Unassembled WGS sequence"/>
</dbReference>
<gene>
    <name evidence="8" type="ORF">KE626_13490</name>
</gene>
<evidence type="ECO:0000256" key="5">
    <source>
        <dbReference type="PROSITE-ProRule" id="PRU00169"/>
    </source>
</evidence>